<dbReference type="InterPro" id="IPR036339">
    <property type="entry name" value="PUB-like_dom_sf"/>
</dbReference>
<dbReference type="SUPFAM" id="SSF143503">
    <property type="entry name" value="PUG domain-like"/>
    <property type="match status" value="1"/>
</dbReference>
<keyword evidence="2" id="KW-0472">Membrane</keyword>
<protein>
    <submittedName>
        <fullName evidence="3">Uncharacterized protein</fullName>
    </submittedName>
</protein>
<dbReference type="OrthoDB" id="2725889at2"/>
<name>A0A1C7EIZ5_9BACL</name>
<gene>
    <name evidence="3" type="ORF">BCM40_10620</name>
</gene>
<keyword evidence="4" id="KW-1185">Reference proteome</keyword>
<accession>A0A1C7EIZ5</accession>
<proteinExistence type="predicted"/>
<reference evidence="3" key="1">
    <citation type="submission" date="2016-10" db="EMBL/GenBank/DDBJ databases">
        <authorList>
            <person name="See-Too W.S."/>
        </authorList>
    </citation>
    <scope>NUCLEOTIDE SEQUENCE</scope>
    <source>
        <strain evidence="3">DSM 22276</strain>
    </source>
</reference>
<sequence>MSFVTDDYKKAKKGNRAAFNNWIEPQLPTFGRLAFQLGVPLKELPNFQLLCLQQFQKELYQMDENQATVRLYQLMVERLSLHKTQVANREEPDVLGFEEDIELHKELQNLVTDQRIAIVFTYFHTNSFPTTSILIPKTEKEIEELITAGMQTLQEKLNLDHLQLKQRFSMLDKSYQRFTPPVPLAQESDNSTIEVASEKSKPNPVSQPVRKKTSFMLGAAFLFLATVVGVSFAMNEQPIDSGKSTEQQQPETITDEKLAEWREQYEDIKKTSPGRLGISAEQYEKLDYVERADEEMELVFSKEKVNSLKNNPLEMEATVNRLFRKIETPQGMVEALSRHSMLAAETEEFLIDYSVKTDELRGYVDELLIKYQSELKGIVVMEQLSSEKLIAQSHNYPEEVHLVAKALAEYNLMIIPHPNKERFRAIRSVNPLYGQNLINSDPYAFQYLSWLAGDPYMDDSGFLWSLEQVTEQLLAMEQALLEEGIDSSLFDAVDVTYQQMFWQLVKGSENTMIFDDNGTVKLEYRDAWNRIASSNPMAYIILPILKEMEASNWTASKSYDELEFHHLSDAVDMEKSGELANKLPNGNLAIEDELVDMKEFNYSRIKDLYNSFKTSYDLQLLAGVPPLDVLFMYHYANLIKDPKTQWYLLADSPFKPTLETYVQEWQPIPELTEKARWVELSAESFRQRIKEKVYIYPQVNMDEFEERMDLLLVTEKDQIWQIDYRHFEDYDLLDTNQQFVQRVENLYQAFAVDHEQKHLENAKPGEIAGVFFKAVEQQDIPTVKQLMLGLDMGDEEFVTFFEMHNLRPFSELAQLTFKTHFAPFVSSGHDGSIEIKYELNSHEGLFQQHFFMEKTKKGWRMANMNNY</sequence>
<evidence type="ECO:0000313" key="4">
    <source>
        <dbReference type="Proteomes" id="UP000092495"/>
    </source>
</evidence>
<feature type="transmembrane region" description="Helical" evidence="2">
    <location>
        <begin position="215"/>
        <end position="234"/>
    </location>
</feature>
<evidence type="ECO:0000256" key="1">
    <source>
        <dbReference type="SAM" id="MobiDB-lite"/>
    </source>
</evidence>
<dbReference type="STRING" id="414778.BCM40_10620"/>
<dbReference type="RefSeq" id="WP_065526781.1">
    <property type="nucleotide sequence ID" value="NZ_CP016543.2"/>
</dbReference>
<dbReference type="EMBL" id="CP016543">
    <property type="protein sequence ID" value="ANU23789.1"/>
    <property type="molecule type" value="Genomic_DNA"/>
</dbReference>
<keyword evidence="2" id="KW-0812">Transmembrane</keyword>
<feature type="region of interest" description="Disordered" evidence="1">
    <location>
        <begin position="180"/>
        <end position="208"/>
    </location>
</feature>
<organism evidence="3 4">
    <name type="scientific">Planococcus donghaensis</name>
    <dbReference type="NCBI Taxonomy" id="414778"/>
    <lineage>
        <taxon>Bacteria</taxon>
        <taxon>Bacillati</taxon>
        <taxon>Bacillota</taxon>
        <taxon>Bacilli</taxon>
        <taxon>Bacillales</taxon>
        <taxon>Caryophanaceae</taxon>
        <taxon>Planococcus</taxon>
    </lineage>
</organism>
<evidence type="ECO:0000256" key="2">
    <source>
        <dbReference type="SAM" id="Phobius"/>
    </source>
</evidence>
<dbReference type="KEGG" id="pdg:BCM40_10620"/>
<evidence type="ECO:0000313" key="3">
    <source>
        <dbReference type="EMBL" id="ANU23789.1"/>
    </source>
</evidence>
<dbReference type="AlphaFoldDB" id="A0A1C7EIZ5"/>
<dbReference type="Proteomes" id="UP000092495">
    <property type="component" value="Chromosome"/>
</dbReference>
<keyword evidence="2" id="KW-1133">Transmembrane helix</keyword>